<feature type="domain" description="Glycosyltransferase 2-like" evidence="2">
    <location>
        <begin position="2"/>
        <end position="165"/>
    </location>
</feature>
<sequence length="347" mass="39405">MVAPAYNEAAILERNLGILYQYLEHLHEYRWEIILVNDGSKDNTGEIADSFAQSHANVRVIHHLVNSGLGQALRTGFEQAQGEFIVTLDIDLSYAPEHIAMLLAKITEGGADVVLTSPYMTGGQVSNVPWLRLALSVWANRFLSTAARRNVSTLTGMVRAYRTSFVRSLNLKSYGMEINPEVIHKGLVLGAKIEEIPAHLNWRTQQVSRQVSQDRPKANRRKSSMKILRHTWDVFYFGFVFRPVMFFIIPSFLFFLLAAFSGFWAFVHVWTNYQQMIQPVVDPTEAVAAAFQQAPHTFILGGMFLMLAIQLFSLGILSMQSKRYFEEVFYLGSAVYKASRSEQKLDR</sequence>
<dbReference type="AlphaFoldDB" id="A0A951QDW2"/>
<name>A0A951QDW2_9CYAN</name>
<feature type="transmembrane region" description="Helical" evidence="1">
    <location>
        <begin position="298"/>
        <end position="317"/>
    </location>
</feature>
<reference evidence="3" key="2">
    <citation type="journal article" date="2022" name="Microbiol. Resour. Announc.">
        <title>Metagenome Sequencing to Explore Phylogenomics of Terrestrial Cyanobacteria.</title>
        <authorList>
            <person name="Ward R.D."/>
            <person name="Stajich J.E."/>
            <person name="Johansen J.R."/>
            <person name="Huntemann M."/>
            <person name="Clum A."/>
            <person name="Foster B."/>
            <person name="Foster B."/>
            <person name="Roux S."/>
            <person name="Palaniappan K."/>
            <person name="Varghese N."/>
            <person name="Mukherjee S."/>
            <person name="Reddy T.B.K."/>
            <person name="Daum C."/>
            <person name="Copeland A."/>
            <person name="Chen I.A."/>
            <person name="Ivanova N.N."/>
            <person name="Kyrpides N.C."/>
            <person name="Shapiro N."/>
            <person name="Eloe-Fadrosh E.A."/>
            <person name="Pietrasiak N."/>
        </authorList>
    </citation>
    <scope>NUCLEOTIDE SEQUENCE</scope>
    <source>
        <strain evidence="3">UHER 2000/2452</strain>
    </source>
</reference>
<dbReference type="CDD" id="cd04179">
    <property type="entry name" value="DPM_DPG-synthase_like"/>
    <property type="match status" value="1"/>
</dbReference>
<keyword evidence="1" id="KW-1133">Transmembrane helix</keyword>
<dbReference type="EMBL" id="JAHHHD010000027">
    <property type="protein sequence ID" value="MBW4660913.1"/>
    <property type="molecule type" value="Genomic_DNA"/>
</dbReference>
<dbReference type="InterPro" id="IPR050256">
    <property type="entry name" value="Glycosyltransferase_2"/>
</dbReference>
<dbReference type="PANTHER" id="PTHR48090:SF7">
    <property type="entry name" value="RFBJ PROTEIN"/>
    <property type="match status" value="1"/>
</dbReference>
<dbReference type="Gene3D" id="3.90.550.10">
    <property type="entry name" value="Spore Coat Polysaccharide Biosynthesis Protein SpsA, Chain A"/>
    <property type="match status" value="1"/>
</dbReference>
<evidence type="ECO:0000256" key="1">
    <source>
        <dbReference type="SAM" id="Phobius"/>
    </source>
</evidence>
<protein>
    <submittedName>
        <fullName evidence="3">Glycosyltransferase family 2 protein</fullName>
    </submittedName>
</protein>
<evidence type="ECO:0000259" key="2">
    <source>
        <dbReference type="Pfam" id="PF00535"/>
    </source>
</evidence>
<accession>A0A951QDW2</accession>
<dbReference type="InterPro" id="IPR001173">
    <property type="entry name" value="Glyco_trans_2-like"/>
</dbReference>
<dbReference type="Proteomes" id="UP000757435">
    <property type="component" value="Unassembled WGS sequence"/>
</dbReference>
<dbReference type="PANTHER" id="PTHR48090">
    <property type="entry name" value="UNDECAPRENYL-PHOSPHATE 4-DEOXY-4-FORMAMIDO-L-ARABINOSE TRANSFERASE-RELATED"/>
    <property type="match status" value="1"/>
</dbReference>
<dbReference type="InterPro" id="IPR029044">
    <property type="entry name" value="Nucleotide-diphossugar_trans"/>
</dbReference>
<evidence type="ECO:0000313" key="4">
    <source>
        <dbReference type="Proteomes" id="UP000757435"/>
    </source>
</evidence>
<dbReference type="Pfam" id="PF00535">
    <property type="entry name" value="Glycos_transf_2"/>
    <property type="match status" value="1"/>
</dbReference>
<dbReference type="SUPFAM" id="SSF53448">
    <property type="entry name" value="Nucleotide-diphospho-sugar transferases"/>
    <property type="match status" value="1"/>
</dbReference>
<keyword evidence="1" id="KW-0472">Membrane</keyword>
<organism evidence="3 4">
    <name type="scientific">Drouetiella hepatica Uher 2000/2452</name>
    <dbReference type="NCBI Taxonomy" id="904376"/>
    <lineage>
        <taxon>Bacteria</taxon>
        <taxon>Bacillati</taxon>
        <taxon>Cyanobacteriota</taxon>
        <taxon>Cyanophyceae</taxon>
        <taxon>Oculatellales</taxon>
        <taxon>Oculatellaceae</taxon>
        <taxon>Drouetiella</taxon>
    </lineage>
</organism>
<feature type="transmembrane region" description="Helical" evidence="1">
    <location>
        <begin position="234"/>
        <end position="267"/>
    </location>
</feature>
<comment type="caution">
    <text evidence="3">The sequence shown here is derived from an EMBL/GenBank/DDBJ whole genome shotgun (WGS) entry which is preliminary data.</text>
</comment>
<keyword evidence="1" id="KW-0812">Transmembrane</keyword>
<evidence type="ECO:0000313" key="3">
    <source>
        <dbReference type="EMBL" id="MBW4660913.1"/>
    </source>
</evidence>
<gene>
    <name evidence="3" type="ORF">KME15_19740</name>
</gene>
<reference evidence="3" key="1">
    <citation type="submission" date="2021-05" db="EMBL/GenBank/DDBJ databases">
        <authorList>
            <person name="Pietrasiak N."/>
            <person name="Ward R."/>
            <person name="Stajich J.E."/>
            <person name="Kurbessoian T."/>
        </authorList>
    </citation>
    <scope>NUCLEOTIDE SEQUENCE</scope>
    <source>
        <strain evidence="3">UHER 2000/2452</strain>
    </source>
</reference>
<proteinExistence type="predicted"/>